<feature type="compositionally biased region" description="Polar residues" evidence="1">
    <location>
        <begin position="460"/>
        <end position="472"/>
    </location>
</feature>
<sequence>MSRISPPITESMRSETGYQSYHMDDAQSLESPSSPMMVPIPHLFQNQKTMDGNTNNCNSSLNKRISDCGYPATAIKVDQPYQSFLNHPFTKLQQQQYSPPQDPNTQPQRPQAYINKYNSYTNSSKSIRLITIPSTSSALSSIEKSKVNNQMMALDSPTSPMVSPPPPYLHSDHGDGRFSPDSKRQYQSHQQKTSSQHGHQQPQWPSMMMLSSSAGVTTTAATVTRPKLARVLPPQAIPIVTSGLGISKLGRGPSSADATPLTATTPRPSRLMKMQMMDSDSVQMSEECLDTPAMQSTMLSAAVMGPMSLRSGSPSTYPGFWEDARLSKMHYVFLSFGLVMMGSAIWVLVMQVFLLQWATVMPVTSLVLFGMQYGRYRWKRNRHYRQVKKNGEASASAAVAAAAAAAAQAQLSSSYSPRESDAYLEPHQPRSFYATPLPQHHVTFQHEQEQQQQQQFNQQAYKQPRSQQQQASKKYPQHHQFRPSSPTPMSASPPSSSLVSMSSSSSSTSSSSSLSSMGHHKAPVNSASPYYQNHQFLSPVDSPTTPPPAYFLKKMELPEIGSVVGDLVSEFEVDFSSIKY</sequence>
<feature type="region of interest" description="Disordered" evidence="1">
    <location>
        <begin position="154"/>
        <end position="204"/>
    </location>
</feature>
<proteinExistence type="predicted"/>
<dbReference type="AlphaFoldDB" id="A0A9P3LU20"/>
<feature type="compositionally biased region" description="Polar residues" evidence="1">
    <location>
        <begin position="185"/>
        <end position="204"/>
    </location>
</feature>
<comment type="caution">
    <text evidence="3">The sequence shown here is derived from an EMBL/GenBank/DDBJ whole genome shotgun (WGS) entry which is preliminary data.</text>
</comment>
<feature type="compositionally biased region" description="Low complexity" evidence="1">
    <location>
        <begin position="483"/>
        <end position="516"/>
    </location>
</feature>
<dbReference type="Proteomes" id="UP000827284">
    <property type="component" value="Unassembled WGS sequence"/>
</dbReference>
<accession>A0A9P3LU20</accession>
<feature type="compositionally biased region" description="Basic and acidic residues" evidence="1">
    <location>
        <begin position="170"/>
        <end position="184"/>
    </location>
</feature>
<evidence type="ECO:0000256" key="1">
    <source>
        <dbReference type="SAM" id="MobiDB-lite"/>
    </source>
</evidence>
<protein>
    <submittedName>
        <fullName evidence="3">Uncharacterized protein</fullName>
    </submittedName>
</protein>
<gene>
    <name evidence="3" type="ORF">EMPS_02828</name>
</gene>
<feature type="compositionally biased region" description="Low complexity" evidence="1">
    <location>
        <begin position="450"/>
        <end position="459"/>
    </location>
</feature>
<evidence type="ECO:0000313" key="3">
    <source>
        <dbReference type="EMBL" id="GJJ70479.1"/>
    </source>
</evidence>
<keyword evidence="4" id="KW-1185">Reference proteome</keyword>
<dbReference type="EMBL" id="BQFW01000004">
    <property type="protein sequence ID" value="GJJ70479.1"/>
    <property type="molecule type" value="Genomic_DNA"/>
</dbReference>
<keyword evidence="2" id="KW-0472">Membrane</keyword>
<evidence type="ECO:0000256" key="2">
    <source>
        <dbReference type="SAM" id="Phobius"/>
    </source>
</evidence>
<keyword evidence="2" id="KW-0812">Transmembrane</keyword>
<organism evidence="3 4">
    <name type="scientific">Entomortierella parvispora</name>
    <dbReference type="NCBI Taxonomy" id="205924"/>
    <lineage>
        <taxon>Eukaryota</taxon>
        <taxon>Fungi</taxon>
        <taxon>Fungi incertae sedis</taxon>
        <taxon>Mucoromycota</taxon>
        <taxon>Mortierellomycotina</taxon>
        <taxon>Mortierellomycetes</taxon>
        <taxon>Mortierellales</taxon>
        <taxon>Mortierellaceae</taxon>
        <taxon>Entomortierella</taxon>
    </lineage>
</organism>
<name>A0A9P3LU20_9FUNG</name>
<dbReference type="OrthoDB" id="2440312at2759"/>
<feature type="transmembrane region" description="Helical" evidence="2">
    <location>
        <begin position="331"/>
        <end position="349"/>
    </location>
</feature>
<reference evidence="3" key="2">
    <citation type="journal article" date="2022" name="Microbiol. Resour. Announc.">
        <title>Whole-Genome Sequence of Entomortierella parvispora E1425, a Mucoromycotan Fungus Associated with Burkholderiaceae-Related Endosymbiotic Bacteria.</title>
        <authorList>
            <person name="Herlambang A."/>
            <person name="Guo Y."/>
            <person name="Takashima Y."/>
            <person name="Narisawa K."/>
            <person name="Ohta H."/>
            <person name="Nishizawa T."/>
        </authorList>
    </citation>
    <scope>NUCLEOTIDE SEQUENCE</scope>
    <source>
        <strain evidence="3">E1425</strain>
    </source>
</reference>
<reference evidence="3" key="1">
    <citation type="submission" date="2021-11" db="EMBL/GenBank/DDBJ databases">
        <authorList>
            <person name="Herlambang A."/>
            <person name="Guo Y."/>
            <person name="Takashima Y."/>
            <person name="Nishizawa T."/>
        </authorList>
    </citation>
    <scope>NUCLEOTIDE SEQUENCE</scope>
    <source>
        <strain evidence="3">E1425</strain>
    </source>
</reference>
<feature type="region of interest" description="Disordered" evidence="1">
    <location>
        <begin position="444"/>
        <end position="527"/>
    </location>
</feature>
<evidence type="ECO:0000313" key="4">
    <source>
        <dbReference type="Proteomes" id="UP000827284"/>
    </source>
</evidence>
<keyword evidence="2" id="KW-1133">Transmembrane helix</keyword>
<feature type="transmembrane region" description="Helical" evidence="2">
    <location>
        <begin position="355"/>
        <end position="374"/>
    </location>
</feature>